<feature type="transmembrane region" description="Helical" evidence="1">
    <location>
        <begin position="18"/>
        <end position="38"/>
    </location>
</feature>
<keyword evidence="1" id="KW-0472">Membrane</keyword>
<accession>A0A4S8L707</accession>
<evidence type="ECO:0000313" key="3">
    <source>
        <dbReference type="Proteomes" id="UP000297245"/>
    </source>
</evidence>
<feature type="transmembrane region" description="Helical" evidence="1">
    <location>
        <begin position="58"/>
        <end position="79"/>
    </location>
</feature>
<name>A0A4S8L707_DENBC</name>
<proteinExistence type="predicted"/>
<feature type="transmembrane region" description="Helical" evidence="1">
    <location>
        <begin position="99"/>
        <end position="117"/>
    </location>
</feature>
<sequence length="310" mass="34370">MSSGSPDTPHDGVRQLDIVFDIILAAVGMFIWDILINIPGDHKLLTKCRFRFPTAVYFFSRICCLAMLACGLLLGNIAADSSTKGNTFVNCQVTTEATKALFFLATSSTTFLFLVRARAIYAHSGTGQAILFLLWIVQVGTSTLDLFIVDGSSVPTQYQPLQRDLSQTKYYCILSNLRPEFAVISAVGILFYDTAIFFAISYRLTVINNADSGGSIYEKTVSFFSGRKLLVLSRMILLDGQIYYLISFILTALLLILLCVPSIGTAIRLITVLPHAVLVNALTCHVFRRVEFGCYQSREAFNSEQKFLQV</sequence>
<keyword evidence="1" id="KW-1133">Transmembrane helix</keyword>
<feature type="transmembrane region" description="Helical" evidence="1">
    <location>
        <begin position="181"/>
        <end position="200"/>
    </location>
</feature>
<dbReference type="OrthoDB" id="3038990at2759"/>
<gene>
    <name evidence="2" type="ORF">K435DRAFT_843739</name>
</gene>
<evidence type="ECO:0008006" key="4">
    <source>
        <dbReference type="Google" id="ProtNLM"/>
    </source>
</evidence>
<protein>
    <recommendedName>
        <fullName evidence="4">G-protein coupled receptors family 1 profile domain-containing protein</fullName>
    </recommendedName>
</protein>
<dbReference type="AlphaFoldDB" id="A0A4S8L707"/>
<keyword evidence="3" id="KW-1185">Reference proteome</keyword>
<evidence type="ECO:0000313" key="2">
    <source>
        <dbReference type="EMBL" id="THU84281.1"/>
    </source>
</evidence>
<reference evidence="2 3" key="1">
    <citation type="journal article" date="2019" name="Nat. Ecol. Evol.">
        <title>Megaphylogeny resolves global patterns of mushroom evolution.</title>
        <authorList>
            <person name="Varga T."/>
            <person name="Krizsan K."/>
            <person name="Foldi C."/>
            <person name="Dima B."/>
            <person name="Sanchez-Garcia M."/>
            <person name="Sanchez-Ramirez S."/>
            <person name="Szollosi G.J."/>
            <person name="Szarkandi J.G."/>
            <person name="Papp V."/>
            <person name="Albert L."/>
            <person name="Andreopoulos W."/>
            <person name="Angelini C."/>
            <person name="Antonin V."/>
            <person name="Barry K.W."/>
            <person name="Bougher N.L."/>
            <person name="Buchanan P."/>
            <person name="Buyck B."/>
            <person name="Bense V."/>
            <person name="Catcheside P."/>
            <person name="Chovatia M."/>
            <person name="Cooper J."/>
            <person name="Damon W."/>
            <person name="Desjardin D."/>
            <person name="Finy P."/>
            <person name="Geml J."/>
            <person name="Haridas S."/>
            <person name="Hughes K."/>
            <person name="Justo A."/>
            <person name="Karasinski D."/>
            <person name="Kautmanova I."/>
            <person name="Kiss B."/>
            <person name="Kocsube S."/>
            <person name="Kotiranta H."/>
            <person name="LaButti K.M."/>
            <person name="Lechner B.E."/>
            <person name="Liimatainen K."/>
            <person name="Lipzen A."/>
            <person name="Lukacs Z."/>
            <person name="Mihaltcheva S."/>
            <person name="Morgado L.N."/>
            <person name="Niskanen T."/>
            <person name="Noordeloos M.E."/>
            <person name="Ohm R.A."/>
            <person name="Ortiz-Santana B."/>
            <person name="Ovrebo C."/>
            <person name="Racz N."/>
            <person name="Riley R."/>
            <person name="Savchenko A."/>
            <person name="Shiryaev A."/>
            <person name="Soop K."/>
            <person name="Spirin V."/>
            <person name="Szebenyi C."/>
            <person name="Tomsovsky M."/>
            <person name="Tulloss R.E."/>
            <person name="Uehling J."/>
            <person name="Grigoriev I.V."/>
            <person name="Vagvolgyi C."/>
            <person name="Papp T."/>
            <person name="Martin F.M."/>
            <person name="Miettinen O."/>
            <person name="Hibbett D.S."/>
            <person name="Nagy L.G."/>
        </authorList>
    </citation>
    <scope>NUCLEOTIDE SEQUENCE [LARGE SCALE GENOMIC DNA]</scope>
    <source>
        <strain evidence="2 3">CBS 962.96</strain>
    </source>
</reference>
<dbReference type="Proteomes" id="UP000297245">
    <property type="component" value="Unassembled WGS sequence"/>
</dbReference>
<feature type="transmembrane region" description="Helical" evidence="1">
    <location>
        <begin position="129"/>
        <end position="149"/>
    </location>
</feature>
<organism evidence="2 3">
    <name type="scientific">Dendrothele bispora (strain CBS 962.96)</name>
    <dbReference type="NCBI Taxonomy" id="1314807"/>
    <lineage>
        <taxon>Eukaryota</taxon>
        <taxon>Fungi</taxon>
        <taxon>Dikarya</taxon>
        <taxon>Basidiomycota</taxon>
        <taxon>Agaricomycotina</taxon>
        <taxon>Agaricomycetes</taxon>
        <taxon>Agaricomycetidae</taxon>
        <taxon>Agaricales</taxon>
        <taxon>Agaricales incertae sedis</taxon>
        <taxon>Dendrothele</taxon>
    </lineage>
</organism>
<feature type="transmembrane region" description="Helical" evidence="1">
    <location>
        <begin position="242"/>
        <end position="263"/>
    </location>
</feature>
<dbReference type="EMBL" id="ML179609">
    <property type="protein sequence ID" value="THU84281.1"/>
    <property type="molecule type" value="Genomic_DNA"/>
</dbReference>
<keyword evidence="1" id="KW-0812">Transmembrane</keyword>
<evidence type="ECO:0000256" key="1">
    <source>
        <dbReference type="SAM" id="Phobius"/>
    </source>
</evidence>